<feature type="transmembrane region" description="Helical" evidence="5">
    <location>
        <begin position="94"/>
        <end position="112"/>
    </location>
</feature>
<evidence type="ECO:0000313" key="7">
    <source>
        <dbReference type="EMBL" id="SLN23136.1"/>
    </source>
</evidence>
<dbReference type="Pfam" id="PF07298">
    <property type="entry name" value="NnrU"/>
    <property type="match status" value="1"/>
</dbReference>
<sequence length="182" mass="19410">MALLILGVALWWAAHLFKRVAPDARAALGDKGRGLVAAGVGLGVVLMVIGYKMADGAFYWGRSPALVGINNLLMLVAFYLFAASGSKTRITKVIRHPQLLSVVVFCAAHLLVNGDVPSFVLFGGLLLWALTEIVVINRAVPDWRPPAHDVPAVKEITAIVAGVVIMGVVALIHVWVGHYPFG</sequence>
<evidence type="ECO:0000256" key="3">
    <source>
        <dbReference type="ARBA" id="ARBA00022989"/>
    </source>
</evidence>
<dbReference type="RefSeq" id="WP_085877593.1">
    <property type="nucleotide sequence ID" value="NZ_FWFZ01000002.1"/>
</dbReference>
<keyword evidence="3 5" id="KW-1133">Transmembrane helix</keyword>
<organism evidence="7 8">
    <name type="scientific">Roseisalinus antarcticus</name>
    <dbReference type="NCBI Taxonomy" id="254357"/>
    <lineage>
        <taxon>Bacteria</taxon>
        <taxon>Pseudomonadati</taxon>
        <taxon>Pseudomonadota</taxon>
        <taxon>Alphaproteobacteria</taxon>
        <taxon>Rhodobacterales</taxon>
        <taxon>Roseobacteraceae</taxon>
        <taxon>Roseisalinus</taxon>
    </lineage>
</organism>
<name>A0A1Y5RQR5_9RHOB</name>
<feature type="transmembrane region" description="Helical" evidence="5">
    <location>
        <begin position="65"/>
        <end position="82"/>
    </location>
</feature>
<dbReference type="AlphaFoldDB" id="A0A1Y5RQR5"/>
<feature type="domain" description="NnrU" evidence="6">
    <location>
        <begin position="3"/>
        <end position="177"/>
    </location>
</feature>
<comment type="subcellular location">
    <subcellularLocation>
        <location evidence="1">Membrane</location>
        <topology evidence="1">Multi-pass membrane protein</topology>
    </subcellularLocation>
</comment>
<dbReference type="Proteomes" id="UP000193900">
    <property type="component" value="Unassembled WGS sequence"/>
</dbReference>
<keyword evidence="4 5" id="KW-0472">Membrane</keyword>
<feature type="transmembrane region" description="Helical" evidence="5">
    <location>
        <begin position="36"/>
        <end position="53"/>
    </location>
</feature>
<evidence type="ECO:0000259" key="6">
    <source>
        <dbReference type="Pfam" id="PF07298"/>
    </source>
</evidence>
<keyword evidence="8" id="KW-1185">Reference proteome</keyword>
<evidence type="ECO:0000256" key="4">
    <source>
        <dbReference type="ARBA" id="ARBA00023136"/>
    </source>
</evidence>
<evidence type="ECO:0000313" key="8">
    <source>
        <dbReference type="Proteomes" id="UP000193900"/>
    </source>
</evidence>
<keyword evidence="2 5" id="KW-0812">Transmembrane</keyword>
<dbReference type="GO" id="GO:0016020">
    <property type="term" value="C:membrane"/>
    <property type="evidence" value="ECO:0007669"/>
    <property type="project" value="UniProtKB-SubCell"/>
</dbReference>
<dbReference type="OrthoDB" id="5293641at2"/>
<accession>A0A1Y5RQR5</accession>
<dbReference type="EMBL" id="FWFZ01000002">
    <property type="protein sequence ID" value="SLN23136.1"/>
    <property type="molecule type" value="Genomic_DNA"/>
</dbReference>
<gene>
    <name evidence="7" type="ORF">ROA7023_00685</name>
</gene>
<protein>
    <submittedName>
        <fullName evidence="7">NnrU protein</fullName>
    </submittedName>
</protein>
<feature type="transmembrane region" description="Helical" evidence="5">
    <location>
        <begin position="119"/>
        <end position="136"/>
    </location>
</feature>
<feature type="transmembrane region" description="Helical" evidence="5">
    <location>
        <begin position="156"/>
        <end position="176"/>
    </location>
</feature>
<dbReference type="InterPro" id="IPR009915">
    <property type="entry name" value="NnrU_dom"/>
</dbReference>
<evidence type="ECO:0000256" key="2">
    <source>
        <dbReference type="ARBA" id="ARBA00022692"/>
    </source>
</evidence>
<proteinExistence type="predicted"/>
<evidence type="ECO:0000256" key="5">
    <source>
        <dbReference type="SAM" id="Phobius"/>
    </source>
</evidence>
<reference evidence="7 8" key="1">
    <citation type="submission" date="2017-03" db="EMBL/GenBank/DDBJ databases">
        <authorList>
            <person name="Afonso C.L."/>
            <person name="Miller P.J."/>
            <person name="Scott M.A."/>
            <person name="Spackman E."/>
            <person name="Goraichik I."/>
            <person name="Dimitrov K.M."/>
            <person name="Suarez D.L."/>
            <person name="Swayne D.E."/>
        </authorList>
    </citation>
    <scope>NUCLEOTIDE SEQUENCE [LARGE SCALE GENOMIC DNA]</scope>
    <source>
        <strain evidence="7 8">CECT 7023</strain>
    </source>
</reference>
<evidence type="ECO:0000256" key="1">
    <source>
        <dbReference type="ARBA" id="ARBA00004141"/>
    </source>
</evidence>